<gene>
    <name evidence="2" type="ORF">9_5</name>
</gene>
<organism evidence="2">
    <name type="scientific">Mimiviridae sp. ChoanoV1</name>
    <dbReference type="NCBI Taxonomy" id="2596887"/>
    <lineage>
        <taxon>Viruses</taxon>
        <taxon>Varidnaviria</taxon>
        <taxon>Bamfordvirae</taxon>
        <taxon>Nucleocytoviricota</taxon>
        <taxon>Megaviricetes</taxon>
        <taxon>Imitervirales</taxon>
        <taxon>Schizomimiviridae</taxon>
    </lineage>
</organism>
<reference evidence="2" key="1">
    <citation type="submission" date="2018-11" db="EMBL/GenBank/DDBJ databases">
        <title>A distinct lineage of giant viruses engineers rhodopsin photosystems in predatory marine eukaryotes.</title>
        <authorList>
            <person name="Needham D.M."/>
            <person name="Yoshizawa S."/>
            <person name="Hosaka T."/>
            <person name="Poirier C."/>
            <person name="Choi C.-J."/>
            <person name="Hehenberger E."/>
            <person name="Irwin N.A.T."/>
            <person name="Wilken S."/>
            <person name="Yung C.-M."/>
            <person name="Bachy C."/>
            <person name="Kurihara R."/>
            <person name="Nakajima Y."/>
            <person name="Kojima K."/>
            <person name="Kimura-Someya T."/>
            <person name="Leonard G."/>
            <person name="Malmstrom R.R."/>
            <person name="Mende D."/>
            <person name="Olson D.K."/>
            <person name="Sudo Y."/>
            <person name="Sudek S."/>
            <person name="Richards T.A."/>
            <person name="DeLong E.F."/>
            <person name="Keeling P.J."/>
            <person name="Santoro A.E."/>
            <person name="Shirouzu M."/>
            <person name="Iwasaki W."/>
            <person name="Worden A.Z."/>
        </authorList>
    </citation>
    <scope>NUCLEOTIDE SEQUENCE</scope>
</reference>
<protein>
    <submittedName>
        <fullName evidence="2">Uncharacterized protein</fullName>
    </submittedName>
</protein>
<accession>A0A5B8IR23</accession>
<feature type="coiled-coil region" evidence="1">
    <location>
        <begin position="44"/>
        <end position="71"/>
    </location>
</feature>
<dbReference type="EMBL" id="MK250093">
    <property type="protein sequence ID" value="QDY52454.1"/>
    <property type="molecule type" value="Genomic_DNA"/>
</dbReference>
<name>A0A5B8IR23_9VIRU</name>
<proteinExistence type="predicted"/>
<evidence type="ECO:0000256" key="1">
    <source>
        <dbReference type="SAM" id="Coils"/>
    </source>
</evidence>
<keyword evidence="1" id="KW-0175">Coiled coil</keyword>
<evidence type="ECO:0000313" key="2">
    <source>
        <dbReference type="EMBL" id="QDY52454.1"/>
    </source>
</evidence>
<sequence length="112" mass="13525">MERKKRKYDETSNFLKKKPKSVHFENPHEIYYLKSELQSKNIIINQILGQINLLKNEIQNKNNIIKEIILEINKNKKSISTNKDDITILQEEIFQMKKQKDFPKEESWSYIN</sequence>